<keyword evidence="2" id="KW-1185">Reference proteome</keyword>
<sequence length="68" mass="7751">VVNQPYGFCEFETIEQAQECLRRMLGFRISSNHSGLRIEYTIMKGHPREFITSEQPVPSSQYRAGAGT</sequence>
<protein>
    <submittedName>
        <fullName evidence="1">Uncharacterized protein</fullName>
    </submittedName>
</protein>
<organism evidence="1 2">
    <name type="scientific">Spiromyces aspiralis</name>
    <dbReference type="NCBI Taxonomy" id="68401"/>
    <lineage>
        <taxon>Eukaryota</taxon>
        <taxon>Fungi</taxon>
        <taxon>Fungi incertae sedis</taxon>
        <taxon>Zoopagomycota</taxon>
        <taxon>Kickxellomycotina</taxon>
        <taxon>Kickxellomycetes</taxon>
        <taxon>Kickxellales</taxon>
        <taxon>Kickxellaceae</taxon>
        <taxon>Spiromyces</taxon>
    </lineage>
</organism>
<dbReference type="Proteomes" id="UP001145114">
    <property type="component" value="Unassembled WGS sequence"/>
</dbReference>
<comment type="caution">
    <text evidence="1">The sequence shown here is derived from an EMBL/GenBank/DDBJ whole genome shotgun (WGS) entry which is preliminary data.</text>
</comment>
<reference evidence="1" key="1">
    <citation type="submission" date="2022-06" db="EMBL/GenBank/DDBJ databases">
        <title>Phylogenomic reconstructions and comparative analyses of Kickxellomycotina fungi.</title>
        <authorList>
            <person name="Reynolds N.K."/>
            <person name="Stajich J.E."/>
            <person name="Barry K."/>
            <person name="Grigoriev I.V."/>
            <person name="Crous P."/>
            <person name="Smith M.E."/>
        </authorList>
    </citation>
    <scope>NUCLEOTIDE SEQUENCE</scope>
    <source>
        <strain evidence="1">RSA 2271</strain>
    </source>
</reference>
<feature type="non-terminal residue" evidence="1">
    <location>
        <position position="1"/>
    </location>
</feature>
<accession>A0ACC1HRU9</accession>
<gene>
    <name evidence="1" type="ORF">EV182_005327</name>
</gene>
<dbReference type="EMBL" id="JAMZIH010001863">
    <property type="protein sequence ID" value="KAJ1677843.1"/>
    <property type="molecule type" value="Genomic_DNA"/>
</dbReference>
<evidence type="ECO:0000313" key="1">
    <source>
        <dbReference type="EMBL" id="KAJ1677843.1"/>
    </source>
</evidence>
<proteinExistence type="predicted"/>
<evidence type="ECO:0000313" key="2">
    <source>
        <dbReference type="Proteomes" id="UP001145114"/>
    </source>
</evidence>
<name>A0ACC1HRU9_9FUNG</name>
<feature type="non-terminal residue" evidence="1">
    <location>
        <position position="68"/>
    </location>
</feature>